<keyword evidence="4" id="KW-1185">Reference proteome</keyword>
<dbReference type="PANTHER" id="PTHR46163:SF5">
    <property type="entry name" value="TYROSINE-PROTEIN PHOSPHATASE"/>
    <property type="match status" value="1"/>
</dbReference>
<sequence>MGDFWRMCWEHEVVNIVQICKPGEGQPTKCAPYWPENPDQHLKIGRWRVENKKMEMNCGFNTLTIELRPEAAKKSRTVRIVQYPDWPEKAVPSSYREILRLLRVIGDPDVLNPGLTVMHCLAGIGRTGTMILTLWTLNRLYAGENVQMFDLLRQLRDQRAMAVQNERQLMLVYLCCLEYITSILMLCELVEQNKPKCTKYCPDEAGQEMTFQTADQGPITVRCEQDADFKFRKETKAKIRVRTLKVNGLGLEEPLTVRHYHWNHWPDRGAPPPDHSPMELLAKVSQSSTPIVVHCSAGIGRTGSIVMLQAIVEKISAGEKFEVEDLLKECRESRASLVQTPAQYYYIHEVLLNYYYARLGKYVASFEPSLAKYTVEYYKALDETTNNK</sequence>
<reference evidence="3" key="1">
    <citation type="submission" date="2023-06" db="EMBL/GenBank/DDBJ databases">
        <authorList>
            <person name="Delattre M."/>
        </authorList>
    </citation>
    <scope>NUCLEOTIDE SEQUENCE</scope>
    <source>
        <strain evidence="3">AF72</strain>
    </source>
</reference>
<protein>
    <recommendedName>
        <fullName evidence="5">Protein-tyrosine phosphatase</fullName>
    </recommendedName>
</protein>
<dbReference type="EMBL" id="CATQJA010001013">
    <property type="protein sequence ID" value="CAJ0565229.1"/>
    <property type="molecule type" value="Genomic_DNA"/>
</dbReference>
<dbReference type="AlphaFoldDB" id="A0AA36CBC9"/>
<dbReference type="PRINTS" id="PR00700">
    <property type="entry name" value="PRTYPHPHTASE"/>
</dbReference>
<dbReference type="CDD" id="cd00047">
    <property type="entry name" value="PTPc"/>
    <property type="match status" value="2"/>
</dbReference>
<feature type="domain" description="Tyrosine specific protein phosphatases" evidence="2">
    <location>
        <begin position="275"/>
        <end position="345"/>
    </location>
</feature>
<proteinExistence type="predicted"/>
<dbReference type="SMART" id="SM00194">
    <property type="entry name" value="PTPc"/>
    <property type="match status" value="1"/>
</dbReference>
<dbReference type="PROSITE" id="PS50056">
    <property type="entry name" value="TYR_PHOSPHATASE_2"/>
    <property type="match status" value="2"/>
</dbReference>
<dbReference type="PANTHER" id="PTHR46163">
    <property type="entry name" value="TYROSINE-PROTEIN PHOSPHATASE-RELATED"/>
    <property type="match status" value="1"/>
</dbReference>
<name>A0AA36CBC9_9BILA</name>
<dbReference type="InterPro" id="IPR029021">
    <property type="entry name" value="Prot-tyrosine_phosphatase-like"/>
</dbReference>
<feature type="domain" description="Tyrosine-protein phosphatase" evidence="1">
    <location>
        <begin position="183"/>
        <end position="354"/>
    </location>
</feature>
<dbReference type="Pfam" id="PF00102">
    <property type="entry name" value="Y_phosphatase"/>
    <property type="match status" value="2"/>
</dbReference>
<dbReference type="InterPro" id="IPR000387">
    <property type="entry name" value="Tyr_Pase_dom"/>
</dbReference>
<feature type="non-terminal residue" evidence="3">
    <location>
        <position position="388"/>
    </location>
</feature>
<evidence type="ECO:0000313" key="3">
    <source>
        <dbReference type="EMBL" id="CAJ0565229.1"/>
    </source>
</evidence>
<evidence type="ECO:0000259" key="1">
    <source>
        <dbReference type="PROSITE" id="PS50055"/>
    </source>
</evidence>
<evidence type="ECO:0000313" key="4">
    <source>
        <dbReference type="Proteomes" id="UP001177023"/>
    </source>
</evidence>
<dbReference type="InterPro" id="IPR003595">
    <property type="entry name" value="Tyr_Pase_cat"/>
</dbReference>
<dbReference type="PROSITE" id="PS50055">
    <property type="entry name" value="TYR_PHOSPHATASE_PTP"/>
    <property type="match status" value="2"/>
</dbReference>
<evidence type="ECO:0000259" key="2">
    <source>
        <dbReference type="PROSITE" id="PS50056"/>
    </source>
</evidence>
<dbReference type="SMART" id="SM00404">
    <property type="entry name" value="PTPc_motif"/>
    <property type="match status" value="2"/>
</dbReference>
<dbReference type="InterPro" id="IPR000242">
    <property type="entry name" value="PTP_cat"/>
</dbReference>
<dbReference type="PROSITE" id="PS00383">
    <property type="entry name" value="TYR_PHOSPHATASE_1"/>
    <property type="match status" value="2"/>
</dbReference>
<evidence type="ECO:0008006" key="5">
    <source>
        <dbReference type="Google" id="ProtNLM"/>
    </source>
</evidence>
<dbReference type="SUPFAM" id="SSF52799">
    <property type="entry name" value="(Phosphotyrosine protein) phosphatases II"/>
    <property type="match status" value="2"/>
</dbReference>
<dbReference type="Proteomes" id="UP001177023">
    <property type="component" value="Unassembled WGS sequence"/>
</dbReference>
<comment type="caution">
    <text evidence="3">The sequence shown here is derived from an EMBL/GenBank/DDBJ whole genome shotgun (WGS) entry which is preliminary data.</text>
</comment>
<dbReference type="InterPro" id="IPR016130">
    <property type="entry name" value="Tyr_Pase_AS"/>
</dbReference>
<gene>
    <name evidence="3" type="ORF">MSPICULIGERA_LOCUS3881</name>
</gene>
<dbReference type="InterPro" id="IPR052782">
    <property type="entry name" value="Oocyte-zygote_transition_reg"/>
</dbReference>
<accession>A0AA36CBC9</accession>
<feature type="domain" description="Tyrosine-protein phosphatase" evidence="1">
    <location>
        <begin position="1"/>
        <end position="179"/>
    </location>
</feature>
<organism evidence="3 4">
    <name type="scientific">Mesorhabditis spiculigera</name>
    <dbReference type="NCBI Taxonomy" id="96644"/>
    <lineage>
        <taxon>Eukaryota</taxon>
        <taxon>Metazoa</taxon>
        <taxon>Ecdysozoa</taxon>
        <taxon>Nematoda</taxon>
        <taxon>Chromadorea</taxon>
        <taxon>Rhabditida</taxon>
        <taxon>Rhabditina</taxon>
        <taxon>Rhabditomorpha</taxon>
        <taxon>Rhabditoidea</taxon>
        <taxon>Rhabditidae</taxon>
        <taxon>Mesorhabditinae</taxon>
        <taxon>Mesorhabditis</taxon>
    </lineage>
</organism>
<dbReference type="Gene3D" id="3.90.190.10">
    <property type="entry name" value="Protein tyrosine phosphatase superfamily"/>
    <property type="match status" value="2"/>
</dbReference>
<feature type="domain" description="Tyrosine specific protein phosphatases" evidence="2">
    <location>
        <begin position="96"/>
        <end position="170"/>
    </location>
</feature>
<dbReference type="GO" id="GO:0004725">
    <property type="term" value="F:protein tyrosine phosphatase activity"/>
    <property type="evidence" value="ECO:0007669"/>
    <property type="project" value="InterPro"/>
</dbReference>